<dbReference type="Proteomes" id="UP000294257">
    <property type="component" value="Unassembled WGS sequence"/>
</dbReference>
<evidence type="ECO:0000313" key="2">
    <source>
        <dbReference type="EMBL" id="RZS36823.1"/>
    </source>
</evidence>
<name>A0A4V2ES98_9PSEU</name>
<evidence type="ECO:0000313" key="3">
    <source>
        <dbReference type="Proteomes" id="UP000294257"/>
    </source>
</evidence>
<dbReference type="EMBL" id="SGWQ01000006">
    <property type="protein sequence ID" value="RZS36823.1"/>
    <property type="molecule type" value="Genomic_DNA"/>
</dbReference>
<dbReference type="AlphaFoldDB" id="A0A4V2ES98"/>
<gene>
    <name evidence="2" type="ORF">EV193_10657</name>
</gene>
<evidence type="ECO:0000259" key="1">
    <source>
        <dbReference type="Pfam" id="PF20611"/>
    </source>
</evidence>
<dbReference type="RefSeq" id="WP_130345454.1">
    <property type="nucleotide sequence ID" value="NZ_SGWQ01000006.1"/>
</dbReference>
<protein>
    <recommendedName>
        <fullName evidence="1">DUF6801 domain-containing protein</fullName>
    </recommendedName>
</protein>
<dbReference type="Pfam" id="PF20611">
    <property type="entry name" value="DUF6801"/>
    <property type="match status" value="1"/>
</dbReference>
<accession>A0A4V2ES98</accession>
<comment type="caution">
    <text evidence="2">The sequence shown here is derived from an EMBL/GenBank/DDBJ whole genome shotgun (WGS) entry which is preliminary data.</text>
</comment>
<keyword evidence="3" id="KW-1185">Reference proteome</keyword>
<dbReference type="InterPro" id="IPR046542">
    <property type="entry name" value="DUF6801"/>
</dbReference>
<feature type="domain" description="DUF6801" evidence="1">
    <location>
        <begin position="3"/>
        <end position="59"/>
    </location>
</feature>
<dbReference type="OrthoDB" id="4863392at2"/>
<proteinExistence type="predicted"/>
<organism evidence="2 3">
    <name type="scientific">Herbihabitans rhizosphaerae</name>
    <dbReference type="NCBI Taxonomy" id="1872711"/>
    <lineage>
        <taxon>Bacteria</taxon>
        <taxon>Bacillati</taxon>
        <taxon>Actinomycetota</taxon>
        <taxon>Actinomycetes</taxon>
        <taxon>Pseudonocardiales</taxon>
        <taxon>Pseudonocardiaceae</taxon>
        <taxon>Herbihabitans</taxon>
    </lineage>
</organism>
<reference evidence="2 3" key="1">
    <citation type="submission" date="2019-02" db="EMBL/GenBank/DDBJ databases">
        <title>Genomic Encyclopedia of Type Strains, Phase IV (KMG-IV): sequencing the most valuable type-strain genomes for metagenomic binning, comparative biology and taxonomic classification.</title>
        <authorList>
            <person name="Goeker M."/>
        </authorList>
    </citation>
    <scope>NUCLEOTIDE SEQUENCE [LARGE SCALE GENOMIC DNA]</scope>
    <source>
        <strain evidence="2 3">DSM 101727</strain>
    </source>
</reference>
<sequence length="83" mass="8433">MVIATGKSPALTFPQTGSGKLAVGDIEAELTPKKADGTDTGLSTFNANCEQGPGQDNTVATFKITDGHGTPDATKVTRTTALP</sequence>